<evidence type="ECO:0000313" key="7">
    <source>
        <dbReference type="EMBL" id="MBY8886396.1"/>
    </source>
</evidence>
<keyword evidence="3" id="KW-0808">Transferase</keyword>
<dbReference type="PANTHER" id="PTHR48050:SF13">
    <property type="entry name" value="STEROL 3-BETA-GLUCOSYLTRANSFERASE UGT80A2"/>
    <property type="match status" value="1"/>
</dbReference>
<dbReference type="PANTHER" id="PTHR48050">
    <property type="entry name" value="STEROL 3-BETA-GLUCOSYLTRANSFERASE"/>
    <property type="match status" value="1"/>
</dbReference>
<comment type="similarity">
    <text evidence="1">Belongs to the glycosyltransferase 28 family.</text>
</comment>
<dbReference type="InterPro" id="IPR010610">
    <property type="entry name" value="EryCIII-like_C"/>
</dbReference>
<evidence type="ECO:0000256" key="2">
    <source>
        <dbReference type="ARBA" id="ARBA00022676"/>
    </source>
</evidence>
<evidence type="ECO:0000256" key="4">
    <source>
        <dbReference type="SAM" id="MobiDB-lite"/>
    </source>
</evidence>
<dbReference type="Gene3D" id="3.40.50.2000">
    <property type="entry name" value="Glycogen Phosphorylase B"/>
    <property type="match status" value="2"/>
</dbReference>
<evidence type="ECO:0000256" key="1">
    <source>
        <dbReference type="ARBA" id="ARBA00006962"/>
    </source>
</evidence>
<dbReference type="Proteomes" id="UP001198565">
    <property type="component" value="Unassembled WGS sequence"/>
</dbReference>
<name>A0ABS7QUK9_9ACTN</name>
<comment type="caution">
    <text evidence="7">The sequence shown here is derived from an EMBL/GenBank/DDBJ whole genome shotgun (WGS) entry which is preliminary data.</text>
</comment>
<keyword evidence="2" id="KW-0328">Glycosyltransferase</keyword>
<proteinExistence type="inferred from homology"/>
<feature type="region of interest" description="Disordered" evidence="4">
    <location>
        <begin position="54"/>
        <end position="81"/>
    </location>
</feature>
<dbReference type="RefSeq" id="WP_222978591.1">
    <property type="nucleotide sequence ID" value="NZ_JAINVZ010000010.1"/>
</dbReference>
<feature type="domain" description="Erythromycin biosynthesis protein CIII-like N-terminal" evidence="6">
    <location>
        <begin position="22"/>
        <end position="223"/>
    </location>
</feature>
<organism evidence="7 8">
    <name type="scientific">Streptantibioticus parmotrematis</name>
    <dbReference type="NCBI Taxonomy" id="2873249"/>
    <lineage>
        <taxon>Bacteria</taxon>
        <taxon>Bacillati</taxon>
        <taxon>Actinomycetota</taxon>
        <taxon>Actinomycetes</taxon>
        <taxon>Kitasatosporales</taxon>
        <taxon>Streptomycetaceae</taxon>
        <taxon>Streptantibioticus</taxon>
    </lineage>
</organism>
<evidence type="ECO:0000256" key="3">
    <source>
        <dbReference type="ARBA" id="ARBA00022679"/>
    </source>
</evidence>
<evidence type="ECO:0000313" key="8">
    <source>
        <dbReference type="Proteomes" id="UP001198565"/>
    </source>
</evidence>
<dbReference type="InterPro" id="IPR050426">
    <property type="entry name" value="Glycosyltransferase_28"/>
</dbReference>
<evidence type="ECO:0000259" key="5">
    <source>
        <dbReference type="Pfam" id="PF06722"/>
    </source>
</evidence>
<accession>A0ABS7QUK9</accession>
<dbReference type="InterPro" id="IPR002213">
    <property type="entry name" value="UDP_glucos_trans"/>
</dbReference>
<dbReference type="SUPFAM" id="SSF53756">
    <property type="entry name" value="UDP-Glycosyltransferase/glycogen phosphorylase"/>
    <property type="match status" value="1"/>
</dbReference>
<protein>
    <submittedName>
        <fullName evidence="7">DUF1205 domain-containing protein</fullName>
    </submittedName>
</protein>
<sequence length="389" mass="40487">MRVLLVVAPVRTHLLPIVPLAWALQAAGHQVLLCGEPLTVETARGAGLHTAEVAVRPGPAGPPKPSGKPAGGASASNGSRGWQPDWDALAARWQARVGRVLDGYLALAREWRPDLIISDPVEFSGPIVAGALGIPAVVHRWGPDVLTTQAREPARRALKPLAEQAGSDGGLPDPALLLDPCPPSMRPEGAAPGEPVRFVPYNGPGGYPDWRPRGDGERVVCVSYSPRTVDELGVGGLAALARAFDGMDGVRALLTLSDAHAELLGPVPGNVEVVAPAPLSLLLDRCAAVVHHGGSGTGLTALATGLPQLVLPQALPALDVYAERITASGAGFAVDHGDQDDPARLRTALDTLLGDPRYAKDAQRCADEVRAMPLPSQLVPRLEELAGRS</sequence>
<gene>
    <name evidence="7" type="ORF">K7472_16195</name>
</gene>
<feature type="domain" description="Erythromycin biosynthesis protein CIII-like C-terminal" evidence="5">
    <location>
        <begin position="253"/>
        <end position="385"/>
    </location>
</feature>
<dbReference type="Pfam" id="PF21036">
    <property type="entry name" value="EryCIII-like_N"/>
    <property type="match status" value="1"/>
</dbReference>
<feature type="compositionally biased region" description="Low complexity" evidence="4">
    <location>
        <begin position="67"/>
        <end position="79"/>
    </location>
</feature>
<evidence type="ECO:0000259" key="6">
    <source>
        <dbReference type="Pfam" id="PF21036"/>
    </source>
</evidence>
<dbReference type="EMBL" id="JAINVZ010000010">
    <property type="protein sequence ID" value="MBY8886396.1"/>
    <property type="molecule type" value="Genomic_DNA"/>
</dbReference>
<dbReference type="InterPro" id="IPR048284">
    <property type="entry name" value="EryCIII-like_N"/>
</dbReference>
<keyword evidence="8" id="KW-1185">Reference proteome</keyword>
<reference evidence="7 8" key="1">
    <citation type="submission" date="2021-08" db="EMBL/GenBank/DDBJ databases">
        <title>Streptomyces sp. PTM05 isolated from lichen.</title>
        <authorList>
            <person name="Somphong A."/>
            <person name="Phongsopitanun W."/>
            <person name="Tanasupawat S."/>
        </authorList>
    </citation>
    <scope>NUCLEOTIDE SEQUENCE [LARGE SCALE GENOMIC DNA]</scope>
    <source>
        <strain evidence="7 8">Ptm05</strain>
    </source>
</reference>
<dbReference type="CDD" id="cd03784">
    <property type="entry name" value="GT1_Gtf-like"/>
    <property type="match status" value="1"/>
</dbReference>
<dbReference type="Pfam" id="PF06722">
    <property type="entry name" value="EryCIII-like_C"/>
    <property type="match status" value="1"/>
</dbReference>